<comment type="caution">
    <text evidence="3">The sequence shown here is derived from an EMBL/GenBank/DDBJ whole genome shotgun (WGS) entry which is preliminary data.</text>
</comment>
<dbReference type="InterPro" id="IPR015915">
    <property type="entry name" value="Kelch-typ_b-propeller"/>
</dbReference>
<evidence type="ECO:0000256" key="1">
    <source>
        <dbReference type="ARBA" id="ARBA00022441"/>
    </source>
</evidence>
<dbReference type="OrthoDB" id="263283at2759"/>
<dbReference type="AlphaFoldDB" id="A0A401TRL0"/>
<gene>
    <name evidence="3" type="ORF">chiPu_0029185</name>
</gene>
<protein>
    <submittedName>
        <fullName evidence="3">Uncharacterized protein</fullName>
    </submittedName>
</protein>
<dbReference type="Proteomes" id="UP000287033">
    <property type="component" value="Unassembled WGS sequence"/>
</dbReference>
<dbReference type="STRING" id="137246.A0A401TRL0"/>
<accession>A0A401TRL0</accession>
<evidence type="ECO:0000256" key="2">
    <source>
        <dbReference type="ARBA" id="ARBA00022737"/>
    </source>
</evidence>
<feature type="non-terminal residue" evidence="3">
    <location>
        <position position="127"/>
    </location>
</feature>
<dbReference type="Pfam" id="PF24681">
    <property type="entry name" value="Kelch_KLHDC2_KLHL20_DRC7"/>
    <property type="match status" value="1"/>
</dbReference>
<dbReference type="EMBL" id="BEZZ01150381">
    <property type="protein sequence ID" value="GCC45276.1"/>
    <property type="molecule type" value="Genomic_DNA"/>
</dbReference>
<evidence type="ECO:0000313" key="3">
    <source>
        <dbReference type="EMBL" id="GCC45276.1"/>
    </source>
</evidence>
<keyword evidence="4" id="KW-1185">Reference proteome</keyword>
<dbReference type="SUPFAM" id="SSF117281">
    <property type="entry name" value="Kelch motif"/>
    <property type="match status" value="1"/>
</dbReference>
<sequence>MVEGPGSTLWIYGGLSLRKGILNSVYRFSLSDRRWSAEVRPDGRAPRARYFHAVATSGPALDTMYVAGGLTDSGVASDFWLLDLANAEWTEGEVHWLVWDQDGALIMTGAPPAPLGWARWSPPPLGW</sequence>
<organism evidence="3 4">
    <name type="scientific">Chiloscyllium punctatum</name>
    <name type="common">Brownbanded bambooshark</name>
    <name type="synonym">Hemiscyllium punctatum</name>
    <dbReference type="NCBI Taxonomy" id="137246"/>
    <lineage>
        <taxon>Eukaryota</taxon>
        <taxon>Metazoa</taxon>
        <taxon>Chordata</taxon>
        <taxon>Craniata</taxon>
        <taxon>Vertebrata</taxon>
        <taxon>Chondrichthyes</taxon>
        <taxon>Elasmobranchii</taxon>
        <taxon>Galeomorphii</taxon>
        <taxon>Galeoidea</taxon>
        <taxon>Orectolobiformes</taxon>
        <taxon>Hemiscylliidae</taxon>
        <taxon>Chiloscyllium</taxon>
    </lineage>
</organism>
<dbReference type="PANTHER" id="PTHR46093:SF16">
    <property type="entry name" value="MULTIPLE EGF-LIKE-DOMAINS 8"/>
    <property type="match status" value="1"/>
</dbReference>
<keyword evidence="2" id="KW-0677">Repeat</keyword>
<reference evidence="3 4" key="1">
    <citation type="journal article" date="2018" name="Nat. Ecol. Evol.">
        <title>Shark genomes provide insights into elasmobranch evolution and the origin of vertebrates.</title>
        <authorList>
            <person name="Hara Y"/>
            <person name="Yamaguchi K"/>
            <person name="Onimaru K"/>
            <person name="Kadota M"/>
            <person name="Koyanagi M"/>
            <person name="Keeley SD"/>
            <person name="Tatsumi K"/>
            <person name="Tanaka K"/>
            <person name="Motone F"/>
            <person name="Kageyama Y"/>
            <person name="Nozu R"/>
            <person name="Adachi N"/>
            <person name="Nishimura O"/>
            <person name="Nakagawa R"/>
            <person name="Tanegashima C"/>
            <person name="Kiyatake I"/>
            <person name="Matsumoto R"/>
            <person name="Murakumo K"/>
            <person name="Nishida K"/>
            <person name="Terakita A"/>
            <person name="Kuratani S"/>
            <person name="Sato K"/>
            <person name="Hyodo S Kuraku.S."/>
        </authorList>
    </citation>
    <scope>NUCLEOTIDE SEQUENCE [LARGE SCALE GENOMIC DNA]</scope>
</reference>
<evidence type="ECO:0000313" key="4">
    <source>
        <dbReference type="Proteomes" id="UP000287033"/>
    </source>
</evidence>
<proteinExistence type="predicted"/>
<keyword evidence="1" id="KW-0880">Kelch repeat</keyword>
<dbReference type="PANTHER" id="PTHR46093">
    <property type="entry name" value="ACYL-COA-BINDING DOMAIN-CONTAINING PROTEIN 5"/>
    <property type="match status" value="1"/>
</dbReference>
<name>A0A401TRL0_CHIPU</name>
<dbReference type="Gene3D" id="2.120.10.80">
    <property type="entry name" value="Kelch-type beta propeller"/>
    <property type="match status" value="1"/>
</dbReference>